<dbReference type="Gene3D" id="2.40.128.340">
    <property type="match status" value="1"/>
</dbReference>
<dbReference type="InterPro" id="IPR028994">
    <property type="entry name" value="Integrin_alpha_N"/>
</dbReference>
<accession>A0ABX1P297</accession>
<dbReference type="SMART" id="SM00034">
    <property type="entry name" value="CLECT"/>
    <property type="match status" value="1"/>
</dbReference>
<name>A0ABX1P297_9CYAN</name>
<evidence type="ECO:0000313" key="3">
    <source>
        <dbReference type="EMBL" id="NMG18203.1"/>
    </source>
</evidence>
<evidence type="ECO:0000259" key="2">
    <source>
        <dbReference type="PROSITE" id="PS50041"/>
    </source>
</evidence>
<keyword evidence="1" id="KW-0732">Signal</keyword>
<sequence length="610" mass="65981">MVQTLSVSGTTNYTAAATPQIVAANLTISDPDSNTLNGVSVIINSNFKTDQDRLGIAGQNGTNGTINNLNWNYDTTRGVLSITGTASNEAYQNALRQVTYSNISGNPTTAVRSIEFSLGTTLGSAENNRFYEFVSAPNITWTDARSAAANREYFGLKGYLATITSAAEENFIQGKVQGNGWIGGSDAETEGDWRWVTGPETGTQFWSGGPNGTSVQGRYNNWAPGEPNDLNNNEDYAHIIGNSAIGQAVQGKWNDLPNAVQSGNYVSGGYFIEYGGLQGDPTLQLTGSVSVNVTGNASANARTSKFDFTGDGKPDILWRNSRTDETALWKMNGTTLEESISLPKTFSNAWEIKGQGDFTGDGKVDILWRNSRTGENSIWRMNGTTLDQATLTTSVPDLAWEIKGVSDFTGDGKQDILWRNNRTGENSIWEMDGTALKQSTLLPSADTAWEIKGLADFTGDGKDEILWRNKGTGENAIWQLDGTTLKQSTPLTAYAGDASWDIVGEADFTGDGKVDILWRNYRTGDNAILPMDGTNPQQVISLTPVPDTNWKVEGLADFTNDGKVDILWRNSSTDETAISRINGSNLEEPLALPKTGSPSWEISFPTSYPV</sequence>
<dbReference type="InterPro" id="IPR001304">
    <property type="entry name" value="C-type_lectin-like"/>
</dbReference>
<keyword evidence="4" id="KW-1185">Reference proteome</keyword>
<feature type="domain" description="C-type lectin" evidence="2">
    <location>
        <begin position="126"/>
        <end position="255"/>
    </location>
</feature>
<proteinExistence type="predicted"/>
<reference evidence="3 4" key="1">
    <citation type="submission" date="2018-06" db="EMBL/GenBank/DDBJ databases">
        <title>Comparative genomics of Brasilonema spp. strains.</title>
        <authorList>
            <person name="Alvarenga D.O."/>
            <person name="Fiore M.F."/>
            <person name="Varani A.M."/>
        </authorList>
    </citation>
    <scope>NUCLEOTIDE SEQUENCE [LARGE SCALE GENOMIC DNA]</scope>
    <source>
        <strain evidence="3 4">SPC951</strain>
    </source>
</reference>
<dbReference type="InterPro" id="IPR034007">
    <property type="entry name" value="CTLD_bac"/>
</dbReference>
<dbReference type="PANTHER" id="PTHR46580">
    <property type="entry name" value="SENSOR KINASE-RELATED"/>
    <property type="match status" value="1"/>
</dbReference>
<dbReference type="InterPro" id="IPR016186">
    <property type="entry name" value="C-type_lectin-like/link_sf"/>
</dbReference>
<dbReference type="Pfam" id="PF00059">
    <property type="entry name" value="Lectin_C"/>
    <property type="match status" value="1"/>
</dbReference>
<organism evidence="3 4">
    <name type="scientific">Brasilonema bromeliae SPC951</name>
    <dbReference type="NCBI Taxonomy" id="385972"/>
    <lineage>
        <taxon>Bacteria</taxon>
        <taxon>Bacillati</taxon>
        <taxon>Cyanobacteriota</taxon>
        <taxon>Cyanophyceae</taxon>
        <taxon>Nostocales</taxon>
        <taxon>Scytonemataceae</taxon>
        <taxon>Brasilonema</taxon>
        <taxon>Bromeliae group (in: Brasilonema)</taxon>
    </lineage>
</organism>
<dbReference type="RefSeq" id="WP_169153499.1">
    <property type="nucleotide sequence ID" value="NZ_CAWPJE010000237.1"/>
</dbReference>
<dbReference type="EMBL" id="QMEB01000006">
    <property type="protein sequence ID" value="NMG18203.1"/>
    <property type="molecule type" value="Genomic_DNA"/>
</dbReference>
<dbReference type="SUPFAM" id="SSF56436">
    <property type="entry name" value="C-type lectin-like"/>
    <property type="match status" value="1"/>
</dbReference>
<protein>
    <recommendedName>
        <fullName evidence="2">C-type lectin domain-containing protein</fullName>
    </recommendedName>
</protein>
<dbReference type="PANTHER" id="PTHR46580:SF2">
    <property type="entry name" value="MAM DOMAIN-CONTAINING PROTEIN"/>
    <property type="match status" value="1"/>
</dbReference>
<dbReference type="Proteomes" id="UP000718564">
    <property type="component" value="Unassembled WGS sequence"/>
</dbReference>
<dbReference type="InterPro" id="IPR013517">
    <property type="entry name" value="FG-GAP"/>
</dbReference>
<dbReference type="PROSITE" id="PS50041">
    <property type="entry name" value="C_TYPE_LECTIN_2"/>
    <property type="match status" value="1"/>
</dbReference>
<evidence type="ECO:0000256" key="1">
    <source>
        <dbReference type="ARBA" id="ARBA00022729"/>
    </source>
</evidence>
<comment type="caution">
    <text evidence="3">The sequence shown here is derived from an EMBL/GenBank/DDBJ whole genome shotgun (WGS) entry which is preliminary data.</text>
</comment>
<evidence type="ECO:0000313" key="4">
    <source>
        <dbReference type="Proteomes" id="UP000718564"/>
    </source>
</evidence>
<gene>
    <name evidence="3" type="ORF">DP116_01570</name>
</gene>
<dbReference type="InterPro" id="IPR016187">
    <property type="entry name" value="CTDL_fold"/>
</dbReference>
<dbReference type="Pfam" id="PF13517">
    <property type="entry name" value="FG-GAP_3"/>
    <property type="match status" value="2"/>
</dbReference>
<dbReference type="CDD" id="cd03603">
    <property type="entry name" value="CLECT_VCBS"/>
    <property type="match status" value="1"/>
</dbReference>
<dbReference type="Gene3D" id="3.10.100.10">
    <property type="entry name" value="Mannose-Binding Protein A, subunit A"/>
    <property type="match status" value="1"/>
</dbReference>
<dbReference type="SUPFAM" id="SSF69318">
    <property type="entry name" value="Integrin alpha N-terminal domain"/>
    <property type="match status" value="2"/>
</dbReference>